<feature type="transmembrane region" description="Helical" evidence="1">
    <location>
        <begin position="68"/>
        <end position="85"/>
    </location>
</feature>
<accession>A0A0P1KWF7</accession>
<feature type="transmembrane region" description="Helical" evidence="1">
    <location>
        <begin position="105"/>
        <end position="126"/>
    </location>
</feature>
<keyword evidence="1" id="KW-0812">Transmembrane</keyword>
<dbReference type="Pfam" id="PF11124">
    <property type="entry name" value="Pho86"/>
    <property type="match status" value="1"/>
</dbReference>
<dbReference type="InterPro" id="IPR024297">
    <property type="entry name" value="Pho86"/>
</dbReference>
<dbReference type="Proteomes" id="UP000236544">
    <property type="component" value="Unassembled WGS sequence"/>
</dbReference>
<gene>
    <name evidence="2" type="ORF">LAQU0_S18e00540g</name>
</gene>
<organism evidence="2 3">
    <name type="scientific">Lachancea quebecensis</name>
    <dbReference type="NCBI Taxonomy" id="1654605"/>
    <lineage>
        <taxon>Eukaryota</taxon>
        <taxon>Fungi</taxon>
        <taxon>Dikarya</taxon>
        <taxon>Ascomycota</taxon>
        <taxon>Saccharomycotina</taxon>
        <taxon>Saccharomycetes</taxon>
        <taxon>Saccharomycetales</taxon>
        <taxon>Saccharomycetaceae</taxon>
        <taxon>Lachancea</taxon>
    </lineage>
</organism>
<dbReference type="OrthoDB" id="4082764at2759"/>
<evidence type="ECO:0000313" key="3">
    <source>
        <dbReference type="Proteomes" id="UP000236544"/>
    </source>
</evidence>
<protein>
    <submittedName>
        <fullName evidence="2">LAQU0S18e00540g1_1</fullName>
    </submittedName>
</protein>
<name>A0A0P1KWF7_9SACH</name>
<dbReference type="AlphaFoldDB" id="A0A0P1KWF7"/>
<keyword evidence="1" id="KW-0472">Membrane</keyword>
<keyword evidence="3" id="KW-1185">Reference proteome</keyword>
<dbReference type="EMBL" id="LN890534">
    <property type="protein sequence ID" value="CUS24625.1"/>
    <property type="molecule type" value="Genomic_DNA"/>
</dbReference>
<evidence type="ECO:0000256" key="1">
    <source>
        <dbReference type="SAM" id="Phobius"/>
    </source>
</evidence>
<sequence length="301" mass="33517">MAKKTQPQMVKQMDASLHEPINKDAPLTIYGAKLKPELATAALNLSVDFLKQQQSLANQHVMWHRKTLGTAFLCAFVYLAPRVTLPKGSKSVIGAILQFLLMNKVQLVYFAVVLIIAASFIFTFLARFTEDLFKRKISQVVDTNGVAVFGIDLTELVKGNIKDKSKLDNTQVIVYRETPIALVSVVENGLMSSSDALVMGVTAIGSRRVYLQSGIIEDLLDWALIRTKNIQKAGKFEAGNSMKLLVEVYSFDKVMKQTLKSKGFSLIKAVKIEESRLLGGLFGVKKELWGVQFHFDSKKQK</sequence>
<keyword evidence="1" id="KW-1133">Transmembrane helix</keyword>
<proteinExistence type="predicted"/>
<reference evidence="3" key="1">
    <citation type="submission" date="2015-10" db="EMBL/GenBank/DDBJ databases">
        <authorList>
            <person name="Devillers H."/>
        </authorList>
    </citation>
    <scope>NUCLEOTIDE SEQUENCE [LARGE SCALE GENOMIC DNA]</scope>
</reference>
<evidence type="ECO:0000313" key="2">
    <source>
        <dbReference type="EMBL" id="CUS24625.1"/>
    </source>
</evidence>